<evidence type="ECO:0000256" key="1">
    <source>
        <dbReference type="SAM" id="Phobius"/>
    </source>
</evidence>
<protein>
    <submittedName>
        <fullName evidence="2">Uncharacterized protein</fullName>
    </submittedName>
</protein>
<keyword evidence="1" id="KW-1133">Transmembrane helix</keyword>
<reference evidence="2 3" key="1">
    <citation type="submission" date="2020-09" db="EMBL/GenBank/DDBJ databases">
        <title>De no assembly of potato wild relative species, Solanum commersonii.</title>
        <authorList>
            <person name="Cho K."/>
        </authorList>
    </citation>
    <scope>NUCLEOTIDE SEQUENCE [LARGE SCALE GENOMIC DNA]</scope>
    <source>
        <strain evidence="2">LZ3.2</strain>
        <tissue evidence="2">Leaf</tissue>
    </source>
</reference>
<accession>A0A9J5YH42</accession>
<gene>
    <name evidence="2" type="ORF">H5410_030322</name>
</gene>
<dbReference type="AlphaFoldDB" id="A0A9J5YH42"/>
<dbReference type="Proteomes" id="UP000824120">
    <property type="component" value="Chromosome 6"/>
</dbReference>
<comment type="caution">
    <text evidence="2">The sequence shown here is derived from an EMBL/GenBank/DDBJ whole genome shotgun (WGS) entry which is preliminary data.</text>
</comment>
<sequence>MKFLGWSYVLIISGTFFEEIINSILFIALNFTTRSYDLDTWNKRLKKFEEELKIKQNYSLDNL</sequence>
<keyword evidence="1" id="KW-0812">Transmembrane</keyword>
<evidence type="ECO:0000313" key="3">
    <source>
        <dbReference type="Proteomes" id="UP000824120"/>
    </source>
</evidence>
<keyword evidence="3" id="KW-1185">Reference proteome</keyword>
<keyword evidence="1" id="KW-0472">Membrane</keyword>
<dbReference type="EMBL" id="JACXVP010000006">
    <property type="protein sequence ID" value="KAG5598952.1"/>
    <property type="molecule type" value="Genomic_DNA"/>
</dbReference>
<proteinExistence type="predicted"/>
<name>A0A9J5YH42_SOLCO</name>
<evidence type="ECO:0000313" key="2">
    <source>
        <dbReference type="EMBL" id="KAG5598952.1"/>
    </source>
</evidence>
<organism evidence="2 3">
    <name type="scientific">Solanum commersonii</name>
    <name type="common">Commerson's wild potato</name>
    <name type="synonym">Commerson's nightshade</name>
    <dbReference type="NCBI Taxonomy" id="4109"/>
    <lineage>
        <taxon>Eukaryota</taxon>
        <taxon>Viridiplantae</taxon>
        <taxon>Streptophyta</taxon>
        <taxon>Embryophyta</taxon>
        <taxon>Tracheophyta</taxon>
        <taxon>Spermatophyta</taxon>
        <taxon>Magnoliopsida</taxon>
        <taxon>eudicotyledons</taxon>
        <taxon>Gunneridae</taxon>
        <taxon>Pentapetalae</taxon>
        <taxon>asterids</taxon>
        <taxon>lamiids</taxon>
        <taxon>Solanales</taxon>
        <taxon>Solanaceae</taxon>
        <taxon>Solanoideae</taxon>
        <taxon>Solaneae</taxon>
        <taxon>Solanum</taxon>
    </lineage>
</organism>
<feature type="transmembrane region" description="Helical" evidence="1">
    <location>
        <begin position="6"/>
        <end position="29"/>
    </location>
</feature>